<gene>
    <name evidence="2" type="ORF">BN1211_3613</name>
</gene>
<feature type="region of interest" description="Disordered" evidence="1">
    <location>
        <begin position="1"/>
        <end position="71"/>
    </location>
</feature>
<dbReference type="Proteomes" id="UP000038830">
    <property type="component" value="Unassembled WGS sequence"/>
</dbReference>
<evidence type="ECO:0008006" key="4">
    <source>
        <dbReference type="Google" id="ProtNLM"/>
    </source>
</evidence>
<evidence type="ECO:0000313" key="3">
    <source>
        <dbReference type="Proteomes" id="UP000038830"/>
    </source>
</evidence>
<evidence type="ECO:0000256" key="1">
    <source>
        <dbReference type="SAM" id="MobiDB-lite"/>
    </source>
</evidence>
<dbReference type="AlphaFoldDB" id="A0A0H5C4M5"/>
<accession>A0A0H5C4M5</accession>
<dbReference type="EMBL" id="CDQK01000004">
    <property type="protein sequence ID" value="CEP23100.1"/>
    <property type="molecule type" value="Genomic_DNA"/>
</dbReference>
<sequence>MSSNCYVPPRSKGRGSSKPAQRNRGASGCNVDTINKGSSAQMVSSQEALDRRRQRFDSNGKPDTGYGLISRGEDNRLQRDADARRRYFDEIQREFAQLFGDLDYASLVDSVRGLSMEEIVVGECGSDASDKLSHVMISLRKLREALLNIKPDDFTKSVFLFSIRISSRLGLYQTYIPSITYLLRHDEILSRSELKEITYLYSIHLAHFNGDNLGALEVYFKYSPQDIRLRRILLAWRTNNYADWLEQYHGECDISRKKIMAFGESKMITHATNCIQKSYFQLPNRYLESLLHLTLDQLRDKHGCSWTLNGENVIIRVRK</sequence>
<dbReference type="PANTHER" id="PTHR39398:SF1">
    <property type="entry name" value="CSN8_PSMD8_EIF3K DOMAIN-CONTAINING PROTEIN"/>
    <property type="match status" value="1"/>
</dbReference>
<dbReference type="PANTHER" id="PTHR39398">
    <property type="entry name" value="YALI0F14311P"/>
    <property type="match status" value="1"/>
</dbReference>
<organism evidence="2 3">
    <name type="scientific">Cyberlindnera jadinii (strain ATCC 18201 / CBS 1600 / BCRC 20928 / JCM 3617 / NBRC 0987 / NRRL Y-1542)</name>
    <name type="common">Torula yeast</name>
    <name type="synonym">Candida utilis</name>
    <dbReference type="NCBI Taxonomy" id="983966"/>
    <lineage>
        <taxon>Eukaryota</taxon>
        <taxon>Fungi</taxon>
        <taxon>Dikarya</taxon>
        <taxon>Ascomycota</taxon>
        <taxon>Saccharomycotina</taxon>
        <taxon>Saccharomycetes</taxon>
        <taxon>Phaffomycetales</taxon>
        <taxon>Phaffomycetaceae</taxon>
        <taxon>Cyberlindnera</taxon>
    </lineage>
</organism>
<name>A0A0H5C4M5_CYBJN</name>
<feature type="compositionally biased region" description="Polar residues" evidence="1">
    <location>
        <begin position="30"/>
        <end position="47"/>
    </location>
</feature>
<feature type="compositionally biased region" description="Basic and acidic residues" evidence="1">
    <location>
        <begin position="48"/>
        <end position="60"/>
    </location>
</feature>
<protein>
    <recommendedName>
        <fullName evidence="4">CSN8/PSMD8/EIF3K domain-containing protein</fullName>
    </recommendedName>
</protein>
<evidence type="ECO:0000313" key="2">
    <source>
        <dbReference type="EMBL" id="CEP23100.1"/>
    </source>
</evidence>
<reference evidence="3" key="1">
    <citation type="journal article" date="2015" name="J. Biotechnol.">
        <title>The structure of the Cyberlindnera jadinii genome and its relation to Candida utilis analyzed by the occurrence of single nucleotide polymorphisms.</title>
        <authorList>
            <person name="Rupp O."/>
            <person name="Brinkrolf K."/>
            <person name="Buerth C."/>
            <person name="Kunigo M."/>
            <person name="Schneider J."/>
            <person name="Jaenicke S."/>
            <person name="Goesmann A."/>
            <person name="Puehler A."/>
            <person name="Jaeger K.-E."/>
            <person name="Ernst J.F."/>
        </authorList>
    </citation>
    <scope>NUCLEOTIDE SEQUENCE [LARGE SCALE GENOMIC DNA]</scope>
    <source>
        <strain evidence="3">ATCC 18201 / CBS 1600 / BCRC 20928 / JCM 3617 / NBRC 0987 / NRRL Y-1542</strain>
    </source>
</reference>
<proteinExistence type="predicted"/>